<comment type="similarity">
    <text evidence="15">Belongs to the orthopoxvirus OPG067 family.</text>
</comment>
<evidence type="ECO:0000256" key="10">
    <source>
        <dbReference type="ARBA" id="ARBA00022737"/>
    </source>
</evidence>
<dbReference type="Proteomes" id="UP000317500">
    <property type="component" value="Segment"/>
</dbReference>
<keyword evidence="14" id="KW-0899">Viral immunoevasion</keyword>
<dbReference type="GO" id="GO:0030430">
    <property type="term" value="C:host cell cytoplasm"/>
    <property type="evidence" value="ECO:0007669"/>
    <property type="project" value="UniProtKB-SubCell"/>
</dbReference>
<evidence type="ECO:0000259" key="20">
    <source>
        <dbReference type="PROSITE" id="PS51457"/>
    </source>
</evidence>
<feature type="domain" description="BEN" evidence="20">
    <location>
        <begin position="116"/>
        <end position="232"/>
    </location>
</feature>
<comment type="subcellular location">
    <subcellularLocation>
        <location evidence="3">Host cytoplasm</location>
    </subcellularLocation>
    <subcellularLocation>
        <location evidence="1">Host nucleus</location>
    </subcellularLocation>
    <subcellularLocation>
        <location evidence="2">Membrane</location>
        <topology evidence="2">Single-pass membrane protein</topology>
    </subcellularLocation>
</comment>
<gene>
    <name evidence="21" type="ORF">AKMV-Vani-067</name>
</gene>
<keyword evidence="6" id="KW-1048">Host nucleus</keyword>
<evidence type="ECO:0000256" key="16">
    <source>
        <dbReference type="ARBA" id="ARBA00034821"/>
    </source>
</evidence>
<reference evidence="21" key="2">
    <citation type="submission" date="2018-07" db="EMBL/GenBank/DDBJ databases">
        <authorList>
            <person name="Gao J."/>
            <person name="Li Y."/>
            <person name="Wang H."/>
        </authorList>
    </citation>
    <scope>NUCLEOTIDE SEQUENCE</scope>
    <source>
        <strain evidence="21">Vani_2010</strain>
    </source>
</reference>
<comment type="function">
    <text evidence="19">Major early protein present in virus factories. The presence of BEN domains suggests a possible role in organization of viral DNA during replication or transcription. Plays an essential role in the inhibition of the cGAS-dependent type I IFN induction in host dendritic cells. Mechanistically, abolishes cGAMP production by triggering host CGAS degradation via a proteasome-dependent mechanism.</text>
</comment>
<dbReference type="GO" id="GO:0016020">
    <property type="term" value="C:membrane"/>
    <property type="evidence" value="ECO:0007669"/>
    <property type="project" value="UniProtKB-SubCell"/>
</dbReference>
<dbReference type="Pfam" id="PF10523">
    <property type="entry name" value="BEN"/>
    <property type="match status" value="2"/>
</dbReference>
<keyword evidence="8" id="KW-1090">Inhibition of host innate immune response by virus</keyword>
<evidence type="ECO:0000256" key="17">
    <source>
        <dbReference type="ARBA" id="ARBA00034912"/>
    </source>
</evidence>
<evidence type="ECO:0000256" key="3">
    <source>
        <dbReference type="ARBA" id="ARBA00004192"/>
    </source>
</evidence>
<organism evidence="21">
    <name type="scientific">Orthopoxvirus akhmetapox</name>
    <dbReference type="NCBI Taxonomy" id="2200830"/>
    <lineage>
        <taxon>Viruses</taxon>
        <taxon>Varidnaviria</taxon>
        <taxon>Bamfordvirae</taxon>
        <taxon>Nucleocytoviricota</taxon>
        <taxon>Pokkesviricetes</taxon>
        <taxon>Chitovirales</taxon>
        <taxon>Poxviridae</taxon>
        <taxon>Chordopoxvirinae</taxon>
        <taxon>Orthopoxvirus</taxon>
    </lineage>
</organism>
<dbReference type="GO" id="GO:0003677">
    <property type="term" value="F:DNA binding"/>
    <property type="evidence" value="ECO:0007669"/>
    <property type="project" value="InterPro"/>
</dbReference>
<dbReference type="EMBL" id="MH607143">
    <property type="protein sequence ID" value="AXN75291.1"/>
    <property type="molecule type" value="Genomic_DNA"/>
</dbReference>
<evidence type="ECO:0000256" key="1">
    <source>
        <dbReference type="ARBA" id="ARBA00004147"/>
    </source>
</evidence>
<reference evidence="21" key="1">
    <citation type="journal article" date="2018" name="Viruses">
        <title>Genome Sequences of Akhmeta Virus, an Early Divergent Old World Orthopoxvirus.</title>
        <authorList>
            <person name="Gao J"/>
            <person name="Gigante C"/>
            <person name="Khmaladze E"/>
            <person name="Liu P"/>
            <person name="Tang S"/>
            <person name="Wilkins K"/>
            <person name="Zhao K"/>
            <person name="Davidson W"/>
            <person name="Nakazawa Y"/>
            <person name="Maghlakelidze G"/>
            <person name="Geleishvili M"/>
            <person name="Kokhreidze M"/>
            <person name="Carroll DS"/>
            <person name="Emerson G Li.Y."/>
        </authorList>
    </citation>
    <scope>NUCLEOTIDE SEQUENCE [LARGE SCALE GENOMIC DNA]</scope>
    <source>
        <strain evidence="21">Vani_2010</strain>
    </source>
</reference>
<keyword evidence="7" id="KW-0945">Host-virus interaction</keyword>
<name>A0A346FSP8_9POXV</name>
<accession>A0A346FSP8</accession>
<dbReference type="GO" id="GO:0042025">
    <property type="term" value="C:host cell nucleus"/>
    <property type="evidence" value="ECO:0007669"/>
    <property type="project" value="UniProtKB-SubCell"/>
</dbReference>
<keyword evidence="9" id="KW-0812">Transmembrane</keyword>
<dbReference type="PIRSF" id="PIRSF015691">
    <property type="entry name" value="VAC_E5R"/>
    <property type="match status" value="1"/>
</dbReference>
<dbReference type="InterPro" id="IPR004334">
    <property type="entry name" value="Poxvirus_E5R"/>
</dbReference>
<evidence type="ECO:0000256" key="4">
    <source>
        <dbReference type="ARBA" id="ARBA00022482"/>
    </source>
</evidence>
<evidence type="ECO:0000256" key="2">
    <source>
        <dbReference type="ARBA" id="ARBA00004167"/>
    </source>
</evidence>
<protein>
    <recommendedName>
        <fullName evidence="16">Protein OPG067</fullName>
    </recommendedName>
    <alternativeName>
        <fullName evidence="17">Protein E5</fullName>
    </alternativeName>
</protein>
<feature type="domain" description="BEN" evidence="20">
    <location>
        <begin position="237"/>
        <end position="332"/>
    </location>
</feature>
<evidence type="ECO:0000256" key="14">
    <source>
        <dbReference type="ARBA" id="ARBA00023280"/>
    </source>
</evidence>
<keyword evidence="11" id="KW-1133">Transmembrane helix</keyword>
<evidence type="ECO:0000313" key="21">
    <source>
        <dbReference type="EMBL" id="AXN75291.1"/>
    </source>
</evidence>
<evidence type="ECO:0000256" key="15">
    <source>
        <dbReference type="ARBA" id="ARBA00034731"/>
    </source>
</evidence>
<keyword evidence="12" id="KW-0472">Membrane</keyword>
<keyword evidence="10" id="KW-0677">Repeat</keyword>
<evidence type="ECO:0000256" key="6">
    <source>
        <dbReference type="ARBA" id="ARBA00022562"/>
    </source>
</evidence>
<keyword evidence="5" id="KW-0244">Early protein</keyword>
<dbReference type="PROSITE" id="PS51457">
    <property type="entry name" value="BEN"/>
    <property type="match status" value="2"/>
</dbReference>
<comment type="subunit">
    <text evidence="18">Interacts with host CGAS; this interaction inhibits CGAS-mediated type I interferon response.</text>
</comment>
<proteinExistence type="inferred from homology"/>
<evidence type="ECO:0000256" key="13">
    <source>
        <dbReference type="ARBA" id="ARBA00023200"/>
    </source>
</evidence>
<evidence type="ECO:0000256" key="8">
    <source>
        <dbReference type="ARBA" id="ARBA00022632"/>
    </source>
</evidence>
<keyword evidence="4" id="KW-1113">Inhibition of host RLR pathway by virus</keyword>
<evidence type="ECO:0000256" key="11">
    <source>
        <dbReference type="ARBA" id="ARBA00022989"/>
    </source>
</evidence>
<evidence type="ECO:0000256" key="19">
    <source>
        <dbReference type="ARBA" id="ARBA00045739"/>
    </source>
</evidence>
<sequence length="345" mass="40769">MSLLTKVNIYVYIGVVVQGYNFIIMSGNFGQRKIDNDLIRRLALKRKYQLNGEESTTKVDKKRTKFQNRAKMVKEINESIRVAQSHYKTLKLGYIKFKRMIRTTTLKDIVTSIPNFQKVYKLFLDISAISKASQTPSKMVYALLLYMFPNLFGDDHRFIRYRMYPMSKIKHKIFSPFKLNLIRILVEERFYNDECRYNRWRVIGSQVDKMLVAKSDKYKIDAMYRLRPAYRIKGNSEDDTLFIKQIVEKCVTSQELVEKVLKMLFTDLFKSGEYKMYRHDADAENGFIGLDKIKLNIVHDIVEPCMPVRRSLARAQCKEMVNKYFENPLHILGKNLQECIDFVSE</sequence>
<evidence type="ECO:0000256" key="18">
    <source>
        <dbReference type="ARBA" id="ARBA00038635"/>
    </source>
</evidence>
<dbReference type="InterPro" id="IPR018379">
    <property type="entry name" value="BEN_domain"/>
</dbReference>
<evidence type="ECO:0000256" key="12">
    <source>
        <dbReference type="ARBA" id="ARBA00023136"/>
    </source>
</evidence>
<keyword evidence="13" id="KW-1035">Host cytoplasm</keyword>
<evidence type="ECO:0000256" key="9">
    <source>
        <dbReference type="ARBA" id="ARBA00022692"/>
    </source>
</evidence>
<evidence type="ECO:0000256" key="7">
    <source>
        <dbReference type="ARBA" id="ARBA00022581"/>
    </source>
</evidence>
<evidence type="ECO:0000256" key="5">
    <source>
        <dbReference type="ARBA" id="ARBA00022518"/>
    </source>
</evidence>
<dbReference type="GO" id="GO:0052170">
    <property type="term" value="P:symbiont-mediated suppression of host innate immune response"/>
    <property type="evidence" value="ECO:0007669"/>
    <property type="project" value="UniProtKB-KW"/>
</dbReference>